<dbReference type="PANTHER" id="PTHR11926">
    <property type="entry name" value="GLUCOSYL/GLUCURONOSYL TRANSFERASES"/>
    <property type="match status" value="1"/>
</dbReference>
<accession>A0AA89B2X9</accession>
<reference evidence="3" key="1">
    <citation type="submission" date="2022-12" db="EMBL/GenBank/DDBJ databases">
        <title>Draft genome assemblies for two species of Escallonia (Escalloniales).</title>
        <authorList>
            <person name="Chanderbali A."/>
            <person name="Dervinis C."/>
            <person name="Anghel I."/>
            <person name="Soltis D."/>
            <person name="Soltis P."/>
            <person name="Zapata F."/>
        </authorList>
    </citation>
    <scope>NUCLEOTIDE SEQUENCE</scope>
    <source>
        <strain evidence="3">UCBG64.0493</strain>
        <tissue evidence="3">Leaf</tissue>
    </source>
</reference>
<sequence>MLVYPVAAPKTPVAISLDFKATVTTLAVGNGISCAAGKVEANADYDEIPNKAADSGITSRLLGLSKFIIHYGLHVTFVNTQFNHKHFLKAWGPNSFVGLSDFCFKTIPDKIPLSDVGATQDMIALSESVRRICYAPFLDLCNKHDNPPVSSIVSDGFMTFMSDAAEVLGIPIILFWTLSAAGFMGFC</sequence>
<keyword evidence="2" id="KW-0472">Membrane</keyword>
<organism evidence="3 4">
    <name type="scientific">Escallonia herrerae</name>
    <dbReference type="NCBI Taxonomy" id="1293975"/>
    <lineage>
        <taxon>Eukaryota</taxon>
        <taxon>Viridiplantae</taxon>
        <taxon>Streptophyta</taxon>
        <taxon>Embryophyta</taxon>
        <taxon>Tracheophyta</taxon>
        <taxon>Spermatophyta</taxon>
        <taxon>Magnoliopsida</taxon>
        <taxon>eudicotyledons</taxon>
        <taxon>Gunneridae</taxon>
        <taxon>Pentapetalae</taxon>
        <taxon>asterids</taxon>
        <taxon>campanulids</taxon>
        <taxon>Escalloniales</taxon>
        <taxon>Escalloniaceae</taxon>
        <taxon>Escallonia</taxon>
    </lineage>
</organism>
<dbReference type="EMBL" id="JAVXUP010000675">
    <property type="protein sequence ID" value="KAK3023147.1"/>
    <property type="molecule type" value="Genomic_DNA"/>
</dbReference>
<evidence type="ECO:0000256" key="1">
    <source>
        <dbReference type="ARBA" id="ARBA00009995"/>
    </source>
</evidence>
<feature type="transmembrane region" description="Helical" evidence="2">
    <location>
        <begin position="167"/>
        <end position="186"/>
    </location>
</feature>
<comment type="caution">
    <text evidence="3">The sequence shown here is derived from an EMBL/GenBank/DDBJ whole genome shotgun (WGS) entry which is preliminary data.</text>
</comment>
<dbReference type="Gene3D" id="3.40.50.2000">
    <property type="entry name" value="Glycogen Phosphorylase B"/>
    <property type="match status" value="1"/>
</dbReference>
<dbReference type="GO" id="GO:0080043">
    <property type="term" value="F:quercetin 3-O-glucosyltransferase activity"/>
    <property type="evidence" value="ECO:0007669"/>
    <property type="project" value="TreeGrafter"/>
</dbReference>
<keyword evidence="2" id="KW-1133">Transmembrane helix</keyword>
<keyword evidence="2" id="KW-0812">Transmembrane</keyword>
<evidence type="ECO:0000256" key="2">
    <source>
        <dbReference type="SAM" id="Phobius"/>
    </source>
</evidence>
<dbReference type="Proteomes" id="UP001188597">
    <property type="component" value="Unassembled WGS sequence"/>
</dbReference>
<dbReference type="GO" id="GO:0080044">
    <property type="term" value="F:quercetin 7-O-glucosyltransferase activity"/>
    <property type="evidence" value="ECO:0007669"/>
    <property type="project" value="TreeGrafter"/>
</dbReference>
<dbReference type="AlphaFoldDB" id="A0AA89B2X9"/>
<dbReference type="PANTHER" id="PTHR11926:SF1551">
    <property type="entry name" value="GLYCOSYLTRANSFERASE"/>
    <property type="match status" value="1"/>
</dbReference>
<proteinExistence type="inferred from homology"/>
<evidence type="ECO:0000313" key="4">
    <source>
        <dbReference type="Proteomes" id="UP001188597"/>
    </source>
</evidence>
<evidence type="ECO:0000313" key="3">
    <source>
        <dbReference type="EMBL" id="KAK3023147.1"/>
    </source>
</evidence>
<keyword evidence="4" id="KW-1185">Reference proteome</keyword>
<comment type="similarity">
    <text evidence="1">Belongs to the UDP-glycosyltransferase family.</text>
</comment>
<gene>
    <name evidence="3" type="ORF">RJ639_044381</name>
</gene>
<name>A0AA89B2X9_9ASTE</name>
<dbReference type="SUPFAM" id="SSF53756">
    <property type="entry name" value="UDP-Glycosyltransferase/glycogen phosphorylase"/>
    <property type="match status" value="1"/>
</dbReference>
<protein>
    <submittedName>
        <fullName evidence="3">Uncharacterized protein</fullName>
    </submittedName>
</protein>